<dbReference type="AlphaFoldDB" id="A0A844XR63"/>
<accession>A0A844XR63</accession>
<dbReference type="GO" id="GO:0006047">
    <property type="term" value="P:UDP-N-acetylglucosamine metabolic process"/>
    <property type="evidence" value="ECO:0007669"/>
    <property type="project" value="TreeGrafter"/>
</dbReference>
<evidence type="ECO:0000256" key="3">
    <source>
        <dbReference type="ARBA" id="ARBA00016090"/>
    </source>
</evidence>
<dbReference type="Gene3D" id="3.40.50.10490">
    <property type="entry name" value="Glucose-6-phosphate isomerase like protein, domain 1"/>
    <property type="match status" value="1"/>
</dbReference>
<dbReference type="PANTHER" id="PTHR10937:SF0">
    <property type="entry name" value="GLUTAMINE--FRUCTOSE-6-PHOSPHATE TRANSAMINASE (ISOMERIZING)"/>
    <property type="match status" value="1"/>
</dbReference>
<keyword evidence="4" id="KW-0032">Aminotransferase</keyword>
<dbReference type="GO" id="GO:0004360">
    <property type="term" value="F:glutamine-fructose-6-phosphate transaminase (isomerizing) activity"/>
    <property type="evidence" value="ECO:0007669"/>
    <property type="project" value="UniProtKB-EC"/>
</dbReference>
<dbReference type="CDD" id="cd05009">
    <property type="entry name" value="SIS_GlmS_GlmD_2"/>
    <property type="match status" value="1"/>
</dbReference>
<dbReference type="GO" id="GO:0005829">
    <property type="term" value="C:cytosol"/>
    <property type="evidence" value="ECO:0007669"/>
    <property type="project" value="TreeGrafter"/>
</dbReference>
<evidence type="ECO:0000256" key="1">
    <source>
        <dbReference type="ARBA" id="ARBA00001031"/>
    </source>
</evidence>
<comment type="catalytic activity">
    <reaction evidence="1">
        <text>D-fructose 6-phosphate + L-glutamine = D-glucosamine 6-phosphate + L-glutamate</text>
        <dbReference type="Rhea" id="RHEA:13237"/>
        <dbReference type="ChEBI" id="CHEBI:29985"/>
        <dbReference type="ChEBI" id="CHEBI:58359"/>
        <dbReference type="ChEBI" id="CHEBI:58725"/>
        <dbReference type="ChEBI" id="CHEBI:61527"/>
        <dbReference type="EC" id="2.6.1.16"/>
    </reaction>
</comment>
<dbReference type="Proteomes" id="UP000448199">
    <property type="component" value="Unassembled WGS sequence"/>
</dbReference>
<dbReference type="EC" id="2.6.1.16" evidence="2"/>
<evidence type="ECO:0000256" key="5">
    <source>
        <dbReference type="ARBA" id="ARBA00022962"/>
    </source>
</evidence>
<evidence type="ECO:0000313" key="7">
    <source>
        <dbReference type="EMBL" id="MXO47498.1"/>
    </source>
</evidence>
<dbReference type="GO" id="GO:0006002">
    <property type="term" value="P:fructose 6-phosphate metabolic process"/>
    <property type="evidence" value="ECO:0007669"/>
    <property type="project" value="TreeGrafter"/>
</dbReference>
<evidence type="ECO:0000259" key="6">
    <source>
        <dbReference type="PROSITE" id="PS51464"/>
    </source>
</evidence>
<dbReference type="GO" id="GO:0006487">
    <property type="term" value="P:protein N-linked glycosylation"/>
    <property type="evidence" value="ECO:0007669"/>
    <property type="project" value="TreeGrafter"/>
</dbReference>
<keyword evidence="4" id="KW-0808">Transferase</keyword>
<dbReference type="OrthoDB" id="9761808at2"/>
<organism evidence="7 8">
    <name type="scientific">Qipengyuania vulgaris</name>
    <dbReference type="NCBI Taxonomy" id="291985"/>
    <lineage>
        <taxon>Bacteria</taxon>
        <taxon>Pseudomonadati</taxon>
        <taxon>Pseudomonadota</taxon>
        <taxon>Alphaproteobacteria</taxon>
        <taxon>Sphingomonadales</taxon>
        <taxon>Erythrobacteraceae</taxon>
        <taxon>Qipengyuania</taxon>
    </lineage>
</organism>
<keyword evidence="5" id="KW-0315">Glutamine amidotransferase</keyword>
<sequence>MTARAISYIHAEGYAAGELKHGPIALIDHDLPVVVFDNEGNLQEKTLSNAAEVSARGAHVWHVGKVPSADVVLPPSGVVVTPFLHAIVAQLLAYYAALAMGTDIDQPRNLAKSVTVE</sequence>
<name>A0A844XR63_9SPHN</name>
<feature type="domain" description="SIS" evidence="6">
    <location>
        <begin position="1"/>
        <end position="107"/>
    </location>
</feature>
<evidence type="ECO:0000313" key="8">
    <source>
        <dbReference type="Proteomes" id="UP000448199"/>
    </source>
</evidence>
<reference evidence="7 8" key="1">
    <citation type="submission" date="2019-12" db="EMBL/GenBank/DDBJ databases">
        <title>Genomic-based taxomic classification of the family Erythrobacteraceae.</title>
        <authorList>
            <person name="Xu L."/>
        </authorList>
    </citation>
    <scope>NUCLEOTIDE SEQUENCE [LARGE SCALE GENOMIC DNA]</scope>
    <source>
        <strain evidence="7 8">DSM 17792</strain>
    </source>
</reference>
<dbReference type="SUPFAM" id="SSF53697">
    <property type="entry name" value="SIS domain"/>
    <property type="match status" value="1"/>
</dbReference>
<dbReference type="PROSITE" id="PS51464">
    <property type="entry name" value="SIS"/>
    <property type="match status" value="1"/>
</dbReference>
<dbReference type="GO" id="GO:0097367">
    <property type="term" value="F:carbohydrate derivative binding"/>
    <property type="evidence" value="ECO:0007669"/>
    <property type="project" value="InterPro"/>
</dbReference>
<dbReference type="InterPro" id="IPR046348">
    <property type="entry name" value="SIS_dom_sf"/>
</dbReference>
<keyword evidence="8" id="KW-1185">Reference proteome</keyword>
<proteinExistence type="predicted"/>
<comment type="caution">
    <text evidence="7">The sequence shown here is derived from an EMBL/GenBank/DDBJ whole genome shotgun (WGS) entry which is preliminary data.</text>
</comment>
<dbReference type="EMBL" id="WTYC01000002">
    <property type="protein sequence ID" value="MXO47498.1"/>
    <property type="molecule type" value="Genomic_DNA"/>
</dbReference>
<protein>
    <recommendedName>
        <fullName evidence="3">Glutamine--fructose-6-phosphate aminotransferase [isomerizing]</fullName>
        <ecNumber evidence="2">2.6.1.16</ecNumber>
    </recommendedName>
</protein>
<dbReference type="InterPro" id="IPR035490">
    <property type="entry name" value="GlmS/FrlB_SIS"/>
</dbReference>
<evidence type="ECO:0000256" key="2">
    <source>
        <dbReference type="ARBA" id="ARBA00012916"/>
    </source>
</evidence>
<gene>
    <name evidence="7" type="ORF">GRI69_04410</name>
</gene>
<dbReference type="PANTHER" id="PTHR10937">
    <property type="entry name" value="GLUCOSAMINE--FRUCTOSE-6-PHOSPHATE AMINOTRANSFERASE, ISOMERIZING"/>
    <property type="match status" value="1"/>
</dbReference>
<dbReference type="InterPro" id="IPR001347">
    <property type="entry name" value="SIS_dom"/>
</dbReference>
<dbReference type="Pfam" id="PF01380">
    <property type="entry name" value="SIS"/>
    <property type="match status" value="1"/>
</dbReference>
<evidence type="ECO:0000256" key="4">
    <source>
        <dbReference type="ARBA" id="ARBA00022576"/>
    </source>
</evidence>